<comment type="catalytic activity">
    <reaction evidence="6">
        <text>(sulfur carrier)-H + L-cysteine = (sulfur carrier)-SH + L-alanine</text>
        <dbReference type="Rhea" id="RHEA:43892"/>
        <dbReference type="Rhea" id="RHEA-COMP:14737"/>
        <dbReference type="Rhea" id="RHEA-COMP:14739"/>
        <dbReference type="ChEBI" id="CHEBI:29917"/>
        <dbReference type="ChEBI" id="CHEBI:35235"/>
        <dbReference type="ChEBI" id="CHEBI:57972"/>
        <dbReference type="ChEBI" id="CHEBI:64428"/>
        <dbReference type="EC" id="2.8.1.7"/>
    </reaction>
</comment>
<evidence type="ECO:0000256" key="1">
    <source>
        <dbReference type="ARBA" id="ARBA00001933"/>
    </source>
</evidence>
<evidence type="ECO:0000259" key="7">
    <source>
        <dbReference type="Pfam" id="PF00266"/>
    </source>
</evidence>
<dbReference type="GO" id="GO:0031071">
    <property type="term" value="F:cysteine desulfurase activity"/>
    <property type="evidence" value="ECO:0007669"/>
    <property type="project" value="UniProtKB-EC"/>
</dbReference>
<comment type="similarity">
    <text evidence="2">Belongs to the class-V pyridoxal-phosphate-dependent aminotransferase family. Csd subfamily.</text>
</comment>
<keyword evidence="9" id="KW-1185">Reference proteome</keyword>
<dbReference type="InterPro" id="IPR010970">
    <property type="entry name" value="Cys_dSase_SufS"/>
</dbReference>
<name>A0A2P7B055_9HYPH</name>
<comment type="caution">
    <text evidence="8">The sequence shown here is derived from an EMBL/GenBank/DDBJ whole genome shotgun (WGS) entry which is preliminary data.</text>
</comment>
<dbReference type="CDD" id="cd06453">
    <property type="entry name" value="SufS_like"/>
    <property type="match status" value="1"/>
</dbReference>
<evidence type="ECO:0000313" key="9">
    <source>
        <dbReference type="Proteomes" id="UP000241158"/>
    </source>
</evidence>
<dbReference type="InterPro" id="IPR015421">
    <property type="entry name" value="PyrdxlP-dep_Trfase_major"/>
</dbReference>
<keyword evidence="4 8" id="KW-0808">Transferase</keyword>
<dbReference type="SUPFAM" id="SSF53383">
    <property type="entry name" value="PLP-dependent transferases"/>
    <property type="match status" value="1"/>
</dbReference>
<dbReference type="Gene3D" id="3.40.640.10">
    <property type="entry name" value="Type I PLP-dependent aspartate aminotransferase-like (Major domain)"/>
    <property type="match status" value="1"/>
</dbReference>
<dbReference type="PANTHER" id="PTHR43586">
    <property type="entry name" value="CYSTEINE DESULFURASE"/>
    <property type="match status" value="1"/>
</dbReference>
<dbReference type="EC" id="2.8.1.7" evidence="3"/>
<accession>A0A2P7B055</accession>
<keyword evidence="8" id="KW-0032">Aminotransferase</keyword>
<organism evidence="8 9">
    <name type="scientific">Phyllobacterium endophyticum</name>
    <dbReference type="NCBI Taxonomy" id="1149773"/>
    <lineage>
        <taxon>Bacteria</taxon>
        <taxon>Pseudomonadati</taxon>
        <taxon>Pseudomonadota</taxon>
        <taxon>Alphaproteobacteria</taxon>
        <taxon>Hyphomicrobiales</taxon>
        <taxon>Phyllobacteriaceae</taxon>
        <taxon>Phyllobacterium</taxon>
    </lineage>
</organism>
<reference evidence="9" key="1">
    <citation type="submission" date="2017-11" db="EMBL/GenBank/DDBJ databases">
        <authorList>
            <person name="Kuznetsova I."/>
            <person name="Sazanova A."/>
            <person name="Chirak E."/>
            <person name="Safronova V."/>
            <person name="Willems A."/>
        </authorList>
    </citation>
    <scope>NUCLEOTIDE SEQUENCE [LARGE SCALE GENOMIC DNA]</scope>
    <source>
        <strain evidence="9">PEPV15</strain>
    </source>
</reference>
<keyword evidence="5" id="KW-0663">Pyridoxal phosphate</keyword>
<evidence type="ECO:0000256" key="5">
    <source>
        <dbReference type="ARBA" id="ARBA00022898"/>
    </source>
</evidence>
<dbReference type="NCBIfam" id="TIGR01979">
    <property type="entry name" value="sufS"/>
    <property type="match status" value="1"/>
</dbReference>
<gene>
    <name evidence="8" type="ORF">CU100_03535</name>
</gene>
<dbReference type="GO" id="GO:0008483">
    <property type="term" value="F:transaminase activity"/>
    <property type="evidence" value="ECO:0007669"/>
    <property type="project" value="UniProtKB-KW"/>
</dbReference>
<dbReference type="Proteomes" id="UP000241158">
    <property type="component" value="Unassembled WGS sequence"/>
</dbReference>
<dbReference type="EMBL" id="PGGN01000001">
    <property type="protein sequence ID" value="PSH59843.1"/>
    <property type="molecule type" value="Genomic_DNA"/>
</dbReference>
<protein>
    <recommendedName>
        <fullName evidence="3">cysteine desulfurase</fullName>
        <ecNumber evidence="3">2.8.1.7</ecNumber>
    </recommendedName>
</protein>
<dbReference type="OrthoDB" id="9804366at2"/>
<dbReference type="PANTHER" id="PTHR43586:SF8">
    <property type="entry name" value="CYSTEINE DESULFURASE 1, CHLOROPLASTIC"/>
    <property type="match status" value="1"/>
</dbReference>
<sequence length="609" mass="64441">MAENSRVSPVPENFIQAGFPDVALLEQMANEFFRAVPGGRDATPANATGVHAPAIAGPGLAPASLPVSLPLASLPAPAPIGSAHAPVPGRSGTVPVLPPAAPFAAIPATPDPNLGSIGQQSGASSSALYITNVPEDRRPLVPKPVPALDQTLPNEAELRDLLGSQQVRNALPAQGQDVGGENPYFLHPVAVPNAAPVPAKAGNAPTTPRDFNANLARRDFPILAERVDGKPLVWLDNAATTHKPRAVIDRLSYFYEHENSNIHRAAHTLAARASDAYEGAREQVRHFINAGSVDEIVFVRGTTEAINLVADSWGRTHIGAGDEILITHLEHHANIVPWFRLAKATGAKLKIAPVDDKGDIIIEDYALLLGPRTKLVSLTQVANAIGTVTPAHLMVAMAHAAGARVLVDGAQSVSHLRSDVLALDADWFVFSGHKVFGPTGIGVLYGKKHVLDEMPPYQSGGNMIADVTFEEIRYQPVPSLFEAGTGNIADAVGLGAALAYLEQWGLEAVTAHEHALIEDCSRQLSAVSGVRIIGNPRERAGVVSFVMDGMKTEDIGKALSNDGIAVRSGHHCAQPILRRLGVETSVRPSFALYNTHADVDALIRSVRKL</sequence>
<proteinExistence type="inferred from homology"/>
<dbReference type="AlphaFoldDB" id="A0A2P7B055"/>
<evidence type="ECO:0000256" key="3">
    <source>
        <dbReference type="ARBA" id="ARBA00012239"/>
    </source>
</evidence>
<evidence type="ECO:0000256" key="6">
    <source>
        <dbReference type="ARBA" id="ARBA00050776"/>
    </source>
</evidence>
<dbReference type="InterPro" id="IPR015422">
    <property type="entry name" value="PyrdxlP-dep_Trfase_small"/>
</dbReference>
<feature type="domain" description="Aminotransferase class V" evidence="7">
    <location>
        <begin position="233"/>
        <end position="602"/>
    </location>
</feature>
<dbReference type="GO" id="GO:0006534">
    <property type="term" value="P:cysteine metabolic process"/>
    <property type="evidence" value="ECO:0007669"/>
    <property type="project" value="InterPro"/>
</dbReference>
<evidence type="ECO:0000256" key="2">
    <source>
        <dbReference type="ARBA" id="ARBA00010447"/>
    </source>
</evidence>
<dbReference type="InterPro" id="IPR000192">
    <property type="entry name" value="Aminotrans_V_dom"/>
</dbReference>
<dbReference type="InterPro" id="IPR015424">
    <property type="entry name" value="PyrdxlP-dep_Trfase"/>
</dbReference>
<evidence type="ECO:0000256" key="4">
    <source>
        <dbReference type="ARBA" id="ARBA00022679"/>
    </source>
</evidence>
<comment type="cofactor">
    <cofactor evidence="1">
        <name>pyridoxal 5'-phosphate</name>
        <dbReference type="ChEBI" id="CHEBI:597326"/>
    </cofactor>
</comment>
<dbReference type="Gene3D" id="3.90.1150.10">
    <property type="entry name" value="Aspartate Aminotransferase, domain 1"/>
    <property type="match status" value="1"/>
</dbReference>
<evidence type="ECO:0000313" key="8">
    <source>
        <dbReference type="EMBL" id="PSH59843.1"/>
    </source>
</evidence>
<dbReference type="RefSeq" id="WP_106715147.1">
    <property type="nucleotide sequence ID" value="NZ_JACHXT010000002.1"/>
</dbReference>
<dbReference type="Pfam" id="PF00266">
    <property type="entry name" value="Aminotran_5"/>
    <property type="match status" value="1"/>
</dbReference>
<dbReference type="NCBIfam" id="NF041166">
    <property type="entry name" value="f2_encap_cargo1"/>
    <property type="match status" value="1"/>
</dbReference>
<dbReference type="GO" id="GO:0030170">
    <property type="term" value="F:pyridoxal phosphate binding"/>
    <property type="evidence" value="ECO:0007669"/>
    <property type="project" value="InterPro"/>
</dbReference>